<name>A0A0D0A1V6_9AGAM</name>
<dbReference type="Proteomes" id="UP000054485">
    <property type="component" value="Unassembled WGS sequence"/>
</dbReference>
<proteinExistence type="predicted"/>
<dbReference type="EMBL" id="KN835592">
    <property type="protein sequence ID" value="KIK35751.1"/>
    <property type="molecule type" value="Genomic_DNA"/>
</dbReference>
<dbReference type="HOGENOM" id="CLU_093362_0_0_1"/>
<dbReference type="InParanoid" id="A0A0D0A1V6"/>
<feature type="compositionally biased region" description="Basic and acidic residues" evidence="1">
    <location>
        <begin position="197"/>
        <end position="208"/>
    </location>
</feature>
<reference evidence="3" key="2">
    <citation type="submission" date="2015-01" db="EMBL/GenBank/DDBJ databases">
        <title>Evolutionary Origins and Diversification of the Mycorrhizal Mutualists.</title>
        <authorList>
            <consortium name="DOE Joint Genome Institute"/>
            <consortium name="Mycorrhizal Genomics Consortium"/>
            <person name="Kohler A."/>
            <person name="Kuo A."/>
            <person name="Nagy L.G."/>
            <person name="Floudas D."/>
            <person name="Copeland A."/>
            <person name="Barry K.W."/>
            <person name="Cichocki N."/>
            <person name="Veneault-Fourrey C."/>
            <person name="LaButti K."/>
            <person name="Lindquist E.A."/>
            <person name="Lipzen A."/>
            <person name="Lundell T."/>
            <person name="Morin E."/>
            <person name="Murat C."/>
            <person name="Riley R."/>
            <person name="Ohm R."/>
            <person name="Sun H."/>
            <person name="Tunlid A."/>
            <person name="Henrissat B."/>
            <person name="Grigoriev I.V."/>
            <person name="Hibbett D.S."/>
            <person name="Martin F."/>
        </authorList>
    </citation>
    <scope>NUCLEOTIDE SEQUENCE [LARGE SCALE GENOMIC DNA]</scope>
    <source>
        <strain evidence="3">UH-Slu-Lm8-n1</strain>
    </source>
</reference>
<dbReference type="AlphaFoldDB" id="A0A0D0A1V6"/>
<protein>
    <submittedName>
        <fullName evidence="2">Uncharacterized protein</fullName>
    </submittedName>
</protein>
<keyword evidence="3" id="KW-1185">Reference proteome</keyword>
<feature type="region of interest" description="Disordered" evidence="1">
    <location>
        <begin position="177"/>
        <end position="208"/>
    </location>
</feature>
<evidence type="ECO:0000313" key="2">
    <source>
        <dbReference type="EMBL" id="KIK35751.1"/>
    </source>
</evidence>
<gene>
    <name evidence="2" type="ORF">CY34DRAFT_95555</name>
</gene>
<sequence>MWIKPYLDLSPSRPDWAFIVDLLINNLNPNKDNIKLTNPFLLSWEPPSRGPRARTLPNEITSLLKTAKQFNVSFAPIKISKDLKKQLPAWCHIGAPLKTYHKTKDRCLQETHKSITVKNMIKICKRLTNIRGDTHQHLPRRDCSCPPCRRDRLAGCPNPHRCAANAREILSKLAPKYDTKTKPKKDELSLTHRRKEKNTQAHESRDGEILFDPTTTIRTSLKECFRIF</sequence>
<accession>A0A0D0A1V6</accession>
<dbReference type="OrthoDB" id="2205812at2759"/>
<feature type="non-terminal residue" evidence="2">
    <location>
        <position position="228"/>
    </location>
</feature>
<feature type="compositionally biased region" description="Basic and acidic residues" evidence="1">
    <location>
        <begin position="177"/>
        <end position="190"/>
    </location>
</feature>
<organism evidence="2 3">
    <name type="scientific">Suillus luteus UH-Slu-Lm8-n1</name>
    <dbReference type="NCBI Taxonomy" id="930992"/>
    <lineage>
        <taxon>Eukaryota</taxon>
        <taxon>Fungi</taxon>
        <taxon>Dikarya</taxon>
        <taxon>Basidiomycota</taxon>
        <taxon>Agaricomycotina</taxon>
        <taxon>Agaricomycetes</taxon>
        <taxon>Agaricomycetidae</taxon>
        <taxon>Boletales</taxon>
        <taxon>Suillineae</taxon>
        <taxon>Suillaceae</taxon>
        <taxon>Suillus</taxon>
    </lineage>
</organism>
<reference evidence="2 3" key="1">
    <citation type="submission" date="2014-04" db="EMBL/GenBank/DDBJ databases">
        <authorList>
            <consortium name="DOE Joint Genome Institute"/>
            <person name="Kuo A."/>
            <person name="Ruytinx J."/>
            <person name="Rineau F."/>
            <person name="Colpaert J."/>
            <person name="Kohler A."/>
            <person name="Nagy L.G."/>
            <person name="Floudas D."/>
            <person name="Copeland A."/>
            <person name="Barry K.W."/>
            <person name="Cichocki N."/>
            <person name="Veneault-Fourrey C."/>
            <person name="LaButti K."/>
            <person name="Lindquist E.A."/>
            <person name="Lipzen A."/>
            <person name="Lundell T."/>
            <person name="Morin E."/>
            <person name="Murat C."/>
            <person name="Sun H."/>
            <person name="Tunlid A."/>
            <person name="Henrissat B."/>
            <person name="Grigoriev I.V."/>
            <person name="Hibbett D.S."/>
            <person name="Martin F."/>
            <person name="Nordberg H.P."/>
            <person name="Cantor M.N."/>
            <person name="Hua S.X."/>
        </authorList>
    </citation>
    <scope>NUCLEOTIDE SEQUENCE [LARGE SCALE GENOMIC DNA]</scope>
    <source>
        <strain evidence="2 3">UH-Slu-Lm8-n1</strain>
    </source>
</reference>
<evidence type="ECO:0000313" key="3">
    <source>
        <dbReference type="Proteomes" id="UP000054485"/>
    </source>
</evidence>
<evidence type="ECO:0000256" key="1">
    <source>
        <dbReference type="SAM" id="MobiDB-lite"/>
    </source>
</evidence>